<protein>
    <submittedName>
        <fullName evidence="1">Uncharacterized protein</fullName>
    </submittedName>
</protein>
<dbReference type="EMBL" id="BTSY01000074">
    <property type="protein sequence ID" value="GMT37228.1"/>
    <property type="molecule type" value="Genomic_DNA"/>
</dbReference>
<proteinExistence type="predicted"/>
<keyword evidence="2" id="KW-1185">Reference proteome</keyword>
<reference evidence="1" key="1">
    <citation type="submission" date="2023-10" db="EMBL/GenBank/DDBJ databases">
        <title>Genome assembly of Pristionchus species.</title>
        <authorList>
            <person name="Yoshida K."/>
            <person name="Sommer R.J."/>
        </authorList>
    </citation>
    <scope>NUCLEOTIDE SEQUENCE</scope>
    <source>
        <strain evidence="1">RS5133</strain>
    </source>
</reference>
<gene>
    <name evidence="1" type="ORF">PFISCL1PPCAC_28525</name>
</gene>
<feature type="non-terminal residue" evidence="1">
    <location>
        <position position="125"/>
    </location>
</feature>
<name>A0AAV5X3C3_9BILA</name>
<dbReference type="AlphaFoldDB" id="A0AAV5X3C3"/>
<accession>A0AAV5X3C3</accession>
<comment type="caution">
    <text evidence="1">The sequence shown here is derived from an EMBL/GenBank/DDBJ whole genome shotgun (WGS) entry which is preliminary data.</text>
</comment>
<evidence type="ECO:0000313" key="1">
    <source>
        <dbReference type="EMBL" id="GMT37228.1"/>
    </source>
</evidence>
<organism evidence="1 2">
    <name type="scientific">Pristionchus fissidentatus</name>
    <dbReference type="NCBI Taxonomy" id="1538716"/>
    <lineage>
        <taxon>Eukaryota</taxon>
        <taxon>Metazoa</taxon>
        <taxon>Ecdysozoa</taxon>
        <taxon>Nematoda</taxon>
        <taxon>Chromadorea</taxon>
        <taxon>Rhabditida</taxon>
        <taxon>Rhabditina</taxon>
        <taxon>Diplogasteromorpha</taxon>
        <taxon>Diplogasteroidea</taxon>
        <taxon>Neodiplogasteridae</taxon>
        <taxon>Pristionchus</taxon>
    </lineage>
</organism>
<evidence type="ECO:0000313" key="2">
    <source>
        <dbReference type="Proteomes" id="UP001432322"/>
    </source>
</evidence>
<sequence length="125" mass="14320">NSPINISEKLDFLFIRDFIERIECVKIDAVCNSLSFEEISSLPESIRGSTKGRLSLSLTEELASEVFDRFMGVQFASLLSDPHSITRTNSAIELYCNRWVVVNGRDLHNFEGNLETFVYYRRSGF</sequence>
<feature type="non-terminal residue" evidence="1">
    <location>
        <position position="1"/>
    </location>
</feature>
<dbReference type="Proteomes" id="UP001432322">
    <property type="component" value="Unassembled WGS sequence"/>
</dbReference>